<organism evidence="6 7">
    <name type="scientific">Tagetes erecta</name>
    <name type="common">African marigold</name>
    <dbReference type="NCBI Taxonomy" id="13708"/>
    <lineage>
        <taxon>Eukaryota</taxon>
        <taxon>Viridiplantae</taxon>
        <taxon>Streptophyta</taxon>
        <taxon>Embryophyta</taxon>
        <taxon>Tracheophyta</taxon>
        <taxon>Spermatophyta</taxon>
        <taxon>Magnoliopsida</taxon>
        <taxon>eudicotyledons</taxon>
        <taxon>Gunneridae</taxon>
        <taxon>Pentapetalae</taxon>
        <taxon>asterids</taxon>
        <taxon>campanulids</taxon>
        <taxon>Asterales</taxon>
        <taxon>Asteraceae</taxon>
        <taxon>Asteroideae</taxon>
        <taxon>Heliantheae alliance</taxon>
        <taxon>Tageteae</taxon>
        <taxon>Tagetes</taxon>
    </lineage>
</organism>
<dbReference type="SUPFAM" id="SSF54001">
    <property type="entry name" value="Cysteine proteinases"/>
    <property type="match status" value="1"/>
</dbReference>
<name>A0AAD8NSB8_TARER</name>
<keyword evidence="2" id="KW-0645">Protease</keyword>
<dbReference type="Proteomes" id="UP001229421">
    <property type="component" value="Unassembled WGS sequence"/>
</dbReference>
<dbReference type="InterPro" id="IPR003653">
    <property type="entry name" value="Peptidase_C48_C"/>
</dbReference>
<evidence type="ECO:0000256" key="2">
    <source>
        <dbReference type="ARBA" id="ARBA00022670"/>
    </source>
</evidence>
<feature type="region of interest" description="Disordered" evidence="4">
    <location>
        <begin position="150"/>
        <end position="174"/>
    </location>
</feature>
<evidence type="ECO:0000256" key="4">
    <source>
        <dbReference type="SAM" id="MobiDB-lite"/>
    </source>
</evidence>
<evidence type="ECO:0000313" key="7">
    <source>
        <dbReference type="Proteomes" id="UP001229421"/>
    </source>
</evidence>
<feature type="domain" description="Ubiquitin-like protease family profile" evidence="5">
    <location>
        <begin position="288"/>
        <end position="489"/>
    </location>
</feature>
<evidence type="ECO:0000259" key="5">
    <source>
        <dbReference type="PROSITE" id="PS50600"/>
    </source>
</evidence>
<evidence type="ECO:0000256" key="1">
    <source>
        <dbReference type="ARBA" id="ARBA00005234"/>
    </source>
</evidence>
<evidence type="ECO:0000256" key="3">
    <source>
        <dbReference type="ARBA" id="ARBA00022801"/>
    </source>
</evidence>
<dbReference type="PROSITE" id="PS50600">
    <property type="entry name" value="ULP_PROTEASE"/>
    <property type="match status" value="1"/>
</dbReference>
<reference evidence="6" key="1">
    <citation type="journal article" date="2023" name="bioRxiv">
        <title>Improved chromosome-level genome assembly for marigold (Tagetes erecta).</title>
        <authorList>
            <person name="Jiang F."/>
            <person name="Yuan L."/>
            <person name="Wang S."/>
            <person name="Wang H."/>
            <person name="Xu D."/>
            <person name="Wang A."/>
            <person name="Fan W."/>
        </authorList>
    </citation>
    <scope>NUCLEOTIDE SEQUENCE</scope>
    <source>
        <strain evidence="6">WSJ</strain>
        <tissue evidence="6">Leaf</tissue>
    </source>
</reference>
<dbReference type="EMBL" id="JAUHHV010000007">
    <property type="protein sequence ID" value="KAK1419432.1"/>
    <property type="molecule type" value="Genomic_DNA"/>
</dbReference>
<accession>A0AAD8NSB8</accession>
<dbReference type="GO" id="GO:0008234">
    <property type="term" value="F:cysteine-type peptidase activity"/>
    <property type="evidence" value="ECO:0007669"/>
    <property type="project" value="InterPro"/>
</dbReference>
<dbReference type="AlphaFoldDB" id="A0AAD8NSB8"/>
<feature type="compositionally biased region" description="Acidic residues" evidence="4">
    <location>
        <begin position="160"/>
        <end position="169"/>
    </location>
</feature>
<keyword evidence="7" id="KW-1185">Reference proteome</keyword>
<feature type="region of interest" description="Disordered" evidence="4">
    <location>
        <begin position="553"/>
        <end position="572"/>
    </location>
</feature>
<protein>
    <recommendedName>
        <fullName evidence="5">Ubiquitin-like protease family profile domain-containing protein</fullName>
    </recommendedName>
</protein>
<dbReference type="InterPro" id="IPR038765">
    <property type="entry name" value="Papain-like_cys_pep_sf"/>
</dbReference>
<dbReference type="Pfam" id="PF02902">
    <property type="entry name" value="Peptidase_C48"/>
    <property type="match status" value="1"/>
</dbReference>
<proteinExistence type="inferred from homology"/>
<sequence>MDFAEQVLDGYPQLQFDQNTREFTRYTSLVRMEPEPNVMVGRKFLETVQEEERYNEIVGVNTLWSRLFEMNYPAYRELTLEFYYKDLEDIIEYYKQAEEELVEVSGSGNHLLIRAVSQYSLPHQDNEQNTIDGVDGDQTAETSVYEEVDGVDGDQTAETGVDEEVDGVDGDQTAEKGVAEVYQNVDKLESDYGIKQSDGVGGNQNAKKDVKKQADKECEVVPYEVSKRKEHRPKRKLSQMAKILVSAYEDRKVEVEDEVTALEKNITAYLFAGIGDEWGLVFSIEGKIDVTRVLMESMRPGQYIHINVVLAWGHILNHEELVKKLEKAAESPNEAGQTSEVPLNKLFCTEIMLHRDTYDKSEHERLEEFKRHMQIVLQRAESNSIEEFELIFIPILYQRHYYLMCFNLKTSVVEVIDNSAAEPDETVTVKYSGWVDKMVTTFGDYWVSVKHINGMKIKTAFPIRLKMQCRKTTNKVDCGVFLMRHMETYHGVCDGWDCGICSENDKENNQQNQLEKLRRKYATKIALHYLNDDKEAFIKSTVPFMKMNKQKKMEIEKKADERISRRMAKHVD</sequence>
<dbReference type="Gene3D" id="3.40.395.10">
    <property type="entry name" value="Adenoviral Proteinase, Chain A"/>
    <property type="match status" value="1"/>
</dbReference>
<dbReference type="GO" id="GO:0006508">
    <property type="term" value="P:proteolysis"/>
    <property type="evidence" value="ECO:0007669"/>
    <property type="project" value="UniProtKB-KW"/>
</dbReference>
<comment type="similarity">
    <text evidence="1">Belongs to the peptidase C48 family.</text>
</comment>
<comment type="caution">
    <text evidence="6">The sequence shown here is derived from an EMBL/GenBank/DDBJ whole genome shotgun (WGS) entry which is preliminary data.</text>
</comment>
<keyword evidence="3" id="KW-0378">Hydrolase</keyword>
<evidence type="ECO:0000313" key="6">
    <source>
        <dbReference type="EMBL" id="KAK1419432.1"/>
    </source>
</evidence>
<gene>
    <name evidence="6" type="ORF">QVD17_28599</name>
</gene>